<dbReference type="InterPro" id="IPR056068">
    <property type="entry name" value="EMF2-like_DUF7651"/>
</dbReference>
<dbReference type="InterPro" id="IPR019135">
    <property type="entry name" value="Polycomb_protein_VEFS-Box"/>
</dbReference>
<feature type="domain" description="Polycomb protein SUZ12-like zinc finger" evidence="10">
    <location>
        <begin position="290"/>
        <end position="358"/>
    </location>
</feature>
<evidence type="ECO:0000256" key="4">
    <source>
        <dbReference type="ARBA" id="ARBA00022833"/>
    </source>
</evidence>
<evidence type="ECO:0000259" key="10">
    <source>
        <dbReference type="Pfam" id="PF23320"/>
    </source>
</evidence>
<dbReference type="GO" id="GO:0005634">
    <property type="term" value="C:nucleus"/>
    <property type="evidence" value="ECO:0007669"/>
    <property type="project" value="TreeGrafter"/>
</dbReference>
<dbReference type="EMBL" id="DQ435609">
    <property type="protein sequence ID" value="ABD98790.1"/>
    <property type="molecule type" value="mRNA"/>
</dbReference>
<evidence type="ECO:0000313" key="12">
    <source>
        <dbReference type="EMBL" id="ABD98790.1"/>
    </source>
</evidence>
<sequence>MPGLPLVTRETTYSGSADQMCHHSQVRLSPEELLAAEESFSIYCKPVEFYNIIQRRAASNPLFLQRCLDYKIEAKHARRIQMTVSLYEHVNGVQQQNFSPLYVMLARPISDISGPGHSAVYRVGRERIIADYKEQTEAHFILRELHKLLEQIKDNKLAILLVNCGESRSASSRRSPLKEHLENAGGYCKWGKISVESLYSSWEKSGNLNLGNIFEIPSTVAMHSSFVEASYLDEGSCISFQIPHNSEITQLQVKISAQEVGNNERSPYDSYSYDNVPVSSLPEIMRLRAGNVLFHYSYYNKTLRQTEVTEDFTCSFCLVKCGNFKGLKLHLDACHDLFNFEFWLTDDVQAVDVSLKTDVWNSEIVEDDPKLEPFKFCSNSRRRRRSKNKYQNENHVRPLILNLDSPEVNGIRSCKSVMDMDADASSSKERVKNPNPFFGGNDWQNAESNGSETAFTEVMERVGSSQNVTGVSTATAPGIPECSQQAPPMLQFAKTRKLSIERSDPRNRVLLQKRQFFHSHRAQPMALEQVLSDRDSEDEVDDDVADFEDRRMLDDFVDVTKDEKQIMHLWNSFVRKQRVLADGHVPWACEAFSKLHGKDLAHSPKLIWCWRLFMIKLWNHSLLDGRSMDICNRILERYEGEIGS</sequence>
<proteinExistence type="evidence at transcript level"/>
<dbReference type="GO" id="GO:0031490">
    <property type="term" value="F:chromatin DNA binding"/>
    <property type="evidence" value="ECO:0007669"/>
    <property type="project" value="TreeGrafter"/>
</dbReference>
<evidence type="ECO:0000259" key="11">
    <source>
        <dbReference type="Pfam" id="PF24663"/>
    </source>
</evidence>
<reference evidence="12" key="1">
    <citation type="submission" date="2006-03" db="EMBL/GenBank/DDBJ databases">
        <title>Phylogenetic analysis of Arabidopsis PcG protein EMF2.</title>
        <authorList>
            <person name="Chen L."/>
            <person name="Sung Z.R."/>
        </authorList>
    </citation>
    <scope>NUCLEOTIDE SEQUENCE</scope>
</reference>
<dbReference type="CDD" id="cd21749">
    <property type="entry name" value="ZnB-Zn_EMF2-like"/>
    <property type="match status" value="1"/>
</dbReference>
<keyword evidence="4" id="KW-0862">Zinc</keyword>
<feature type="domain" description="DUF7651" evidence="11">
    <location>
        <begin position="70"/>
        <end position="262"/>
    </location>
</feature>
<organism evidence="12">
    <name type="scientific">Eschscholzia californica</name>
    <name type="common">California poppy</name>
    <dbReference type="NCBI Taxonomy" id="3467"/>
    <lineage>
        <taxon>Eukaryota</taxon>
        <taxon>Viridiplantae</taxon>
        <taxon>Streptophyta</taxon>
        <taxon>Embryophyta</taxon>
        <taxon>Tracheophyta</taxon>
        <taxon>Spermatophyta</taxon>
        <taxon>Magnoliopsida</taxon>
        <taxon>Ranunculales</taxon>
        <taxon>Papaveraceae</taxon>
        <taxon>Papaveroideae</taxon>
        <taxon>Eschscholzia</taxon>
    </lineage>
</organism>
<evidence type="ECO:0000256" key="5">
    <source>
        <dbReference type="ARBA" id="ARBA00022853"/>
    </source>
</evidence>
<evidence type="ECO:0000256" key="8">
    <source>
        <dbReference type="SAM" id="MobiDB-lite"/>
    </source>
</evidence>
<dbReference type="AlphaFoldDB" id="Q1W621"/>
<keyword evidence="5" id="KW-0156">Chromatin regulator</keyword>
<evidence type="ECO:0000256" key="7">
    <source>
        <dbReference type="ARBA" id="ARBA00023163"/>
    </source>
</evidence>
<comment type="similarity">
    <text evidence="1">Belongs to the VEFS (VRN2-EMF2-FIS2-SU(Z)12) family.</text>
</comment>
<evidence type="ECO:0000259" key="9">
    <source>
        <dbReference type="Pfam" id="PF09733"/>
    </source>
</evidence>
<protein>
    <submittedName>
        <fullName evidence="12">Polycomb group protein EMF2</fullName>
    </submittedName>
</protein>
<dbReference type="Pfam" id="PF23320">
    <property type="entry name" value="Zn_SUZ12"/>
    <property type="match status" value="1"/>
</dbReference>
<name>Q1W621_ESCCA</name>
<keyword evidence="3" id="KW-0863">Zinc-finger</keyword>
<dbReference type="Pfam" id="PF24663">
    <property type="entry name" value="DUF7651"/>
    <property type="match status" value="1"/>
</dbReference>
<dbReference type="InterPro" id="IPR057540">
    <property type="entry name" value="Znf_SUZ12"/>
</dbReference>
<dbReference type="GO" id="GO:0006325">
    <property type="term" value="P:chromatin organization"/>
    <property type="evidence" value="ECO:0007669"/>
    <property type="project" value="UniProtKB-KW"/>
</dbReference>
<evidence type="ECO:0000256" key="1">
    <source>
        <dbReference type="ARBA" id="ARBA00007416"/>
    </source>
</evidence>
<dbReference type="CDD" id="cd21553">
    <property type="entry name" value="VEFS-box_EMF2-like"/>
    <property type="match status" value="1"/>
</dbReference>
<accession>Q1W621</accession>
<dbReference type="GO" id="GO:0008270">
    <property type="term" value="F:zinc ion binding"/>
    <property type="evidence" value="ECO:0007669"/>
    <property type="project" value="UniProtKB-KW"/>
</dbReference>
<dbReference type="Pfam" id="PF09733">
    <property type="entry name" value="VEFS-Box"/>
    <property type="match status" value="1"/>
</dbReference>
<feature type="region of interest" description="Disordered" evidence="8">
    <location>
        <begin position="423"/>
        <end position="446"/>
    </location>
</feature>
<keyword evidence="2" id="KW-0479">Metal-binding</keyword>
<keyword evidence="6" id="KW-0805">Transcription regulation</keyword>
<keyword evidence="7" id="KW-0804">Transcription</keyword>
<feature type="domain" description="Polycomb protein VEFS-Box" evidence="9">
    <location>
        <begin position="508"/>
        <end position="628"/>
    </location>
</feature>
<evidence type="ECO:0000256" key="3">
    <source>
        <dbReference type="ARBA" id="ARBA00022771"/>
    </source>
</evidence>
<dbReference type="PANTHER" id="PTHR22597:SF0">
    <property type="entry name" value="POLYCOMB PROTEIN SUZ12"/>
    <property type="match status" value="1"/>
</dbReference>
<evidence type="ECO:0000256" key="6">
    <source>
        <dbReference type="ARBA" id="ARBA00023015"/>
    </source>
</evidence>
<dbReference type="PANTHER" id="PTHR22597">
    <property type="entry name" value="POLYCOMB GROUP PROTEIN"/>
    <property type="match status" value="1"/>
</dbReference>
<evidence type="ECO:0000256" key="2">
    <source>
        <dbReference type="ARBA" id="ARBA00022723"/>
    </source>
</evidence>